<dbReference type="Proteomes" id="UP001219355">
    <property type="component" value="Chromosome 2"/>
</dbReference>
<protein>
    <submittedName>
        <fullName evidence="2">Uncharacterized protein</fullName>
    </submittedName>
</protein>
<sequence length="247" mass="27478">MKYRFGTLPSTLADTPCGALVKGWASHNTNTTLNSPYNPWNDGRIAVNTQPSGTIPKLLSVPLISRPLKPRAISHLIWDMAAILFPIIIIMILLKRCGNSLSCRRRRVDLAARREERRAHPLHRHERFSVPEADNNLFTGPRRPPQPVENTKRNEILGFRRAVEYVRQLVQTNNTPNLTSSHRPPLSRDIAEIAVIRGSAGTPTVISSVAPLTAISSPRTSTVLSYDETDEDTIESIDLETATMFSG</sequence>
<dbReference type="AlphaFoldDB" id="A0AAF0IHW3"/>
<keyword evidence="3" id="KW-1185">Reference proteome</keyword>
<proteinExistence type="predicted"/>
<keyword evidence="1" id="KW-0472">Membrane</keyword>
<evidence type="ECO:0000313" key="2">
    <source>
        <dbReference type="EMBL" id="WEW57071.1"/>
    </source>
</evidence>
<keyword evidence="1" id="KW-0812">Transmembrane</keyword>
<evidence type="ECO:0000256" key="1">
    <source>
        <dbReference type="SAM" id="Phobius"/>
    </source>
</evidence>
<reference evidence="2" key="1">
    <citation type="submission" date="2023-03" db="EMBL/GenBank/DDBJ databases">
        <title>Emydomyces testavorans Genome Sequence.</title>
        <authorList>
            <person name="Hoyer L."/>
        </authorList>
    </citation>
    <scope>NUCLEOTIDE SEQUENCE</scope>
    <source>
        <strain evidence="2">16-2883</strain>
    </source>
</reference>
<keyword evidence="1" id="KW-1133">Transmembrane helix</keyword>
<feature type="transmembrane region" description="Helical" evidence="1">
    <location>
        <begin position="76"/>
        <end position="94"/>
    </location>
</feature>
<organism evidence="2 3">
    <name type="scientific">Emydomyces testavorans</name>
    <dbReference type="NCBI Taxonomy" id="2070801"/>
    <lineage>
        <taxon>Eukaryota</taxon>
        <taxon>Fungi</taxon>
        <taxon>Dikarya</taxon>
        <taxon>Ascomycota</taxon>
        <taxon>Pezizomycotina</taxon>
        <taxon>Eurotiomycetes</taxon>
        <taxon>Eurotiomycetidae</taxon>
        <taxon>Onygenales</taxon>
        <taxon>Nannizziopsiaceae</taxon>
        <taxon>Emydomyces</taxon>
    </lineage>
</organism>
<evidence type="ECO:0000313" key="3">
    <source>
        <dbReference type="Proteomes" id="UP001219355"/>
    </source>
</evidence>
<gene>
    <name evidence="2" type="ORF">PRK78_002531</name>
</gene>
<name>A0AAF0IHW3_9EURO</name>
<accession>A0AAF0IHW3</accession>
<dbReference type="EMBL" id="CP120628">
    <property type="protein sequence ID" value="WEW57071.1"/>
    <property type="molecule type" value="Genomic_DNA"/>
</dbReference>